<accession>Q16MW5</accession>
<dbReference type="EMBL" id="CH477847">
    <property type="protein sequence ID" value="EAT35679.1"/>
    <property type="molecule type" value="Genomic_DNA"/>
</dbReference>
<dbReference type="AlphaFoldDB" id="Q16MW5"/>
<reference evidence="1" key="1">
    <citation type="submission" date="2005-10" db="EMBL/GenBank/DDBJ databases">
        <authorList>
            <person name="Loftus B.J."/>
            <person name="Nene V.M."/>
            <person name="Hannick L.I."/>
            <person name="Bidwell S."/>
            <person name="Haas B."/>
            <person name="Amedeo P."/>
            <person name="Orvis J."/>
            <person name="Wortman J.R."/>
            <person name="White O.R."/>
            <person name="Salzberg S."/>
            <person name="Shumway M."/>
            <person name="Koo H."/>
            <person name="Zhao Y."/>
            <person name="Holmes M."/>
            <person name="Miller J."/>
            <person name="Schatz M."/>
            <person name="Pop M."/>
            <person name="Pai G."/>
            <person name="Utterback T."/>
            <person name="Rogers Y.-H."/>
            <person name="Kravitz S."/>
            <person name="Fraser C.M."/>
        </authorList>
    </citation>
    <scope>NUCLEOTIDE SEQUENCE</scope>
    <source>
        <strain evidence="1">Liverpool</strain>
    </source>
</reference>
<dbReference type="PaxDb" id="7159-AAEL012163-PA"/>
<name>Q16MW5_AEDAE</name>
<protein>
    <submittedName>
        <fullName evidence="1">AAEL012163-PA</fullName>
    </submittedName>
</protein>
<evidence type="ECO:0000313" key="1">
    <source>
        <dbReference type="EMBL" id="EAT35679.1"/>
    </source>
</evidence>
<evidence type="ECO:0000313" key="2">
    <source>
        <dbReference type="Proteomes" id="UP000682892"/>
    </source>
</evidence>
<sequence>MVQIGSKMMRLNPGKFQTDHRNHTLRAASGLWYCCLCRVFRTCQQAFNICNAIYKFIVKYVVHNSKFTLAWCRN</sequence>
<proteinExistence type="predicted"/>
<gene>
    <name evidence="1" type="ORF">AaeL_AAEL012163</name>
</gene>
<dbReference type="HOGENOM" id="CLU_2075079_0_0_1"/>
<organism evidence="1 2">
    <name type="scientific">Aedes aegypti</name>
    <name type="common">Yellowfever mosquito</name>
    <name type="synonym">Culex aegypti</name>
    <dbReference type="NCBI Taxonomy" id="7159"/>
    <lineage>
        <taxon>Eukaryota</taxon>
        <taxon>Metazoa</taxon>
        <taxon>Ecdysozoa</taxon>
        <taxon>Arthropoda</taxon>
        <taxon>Hexapoda</taxon>
        <taxon>Insecta</taxon>
        <taxon>Pterygota</taxon>
        <taxon>Neoptera</taxon>
        <taxon>Endopterygota</taxon>
        <taxon>Diptera</taxon>
        <taxon>Nematocera</taxon>
        <taxon>Culicoidea</taxon>
        <taxon>Culicidae</taxon>
        <taxon>Culicinae</taxon>
        <taxon>Aedini</taxon>
        <taxon>Aedes</taxon>
        <taxon>Stegomyia</taxon>
    </lineage>
</organism>
<reference evidence="1" key="2">
    <citation type="journal article" date="2007" name="Science">
        <title>Genome sequence of Aedes aegypti, a major arbovirus vector.</title>
        <authorList>
            <person name="Nene V."/>
            <person name="Wortman J.R."/>
            <person name="Lawson D."/>
            <person name="Haas B."/>
            <person name="Kodira C."/>
            <person name="Tu Z.J."/>
            <person name="Loftus B."/>
            <person name="Xi Z."/>
            <person name="Megy K."/>
            <person name="Grabherr M."/>
            <person name="Ren Q."/>
            <person name="Zdobnov E.M."/>
            <person name="Lobo N.F."/>
            <person name="Campbell K.S."/>
            <person name="Brown S.E."/>
            <person name="Bonaldo M.F."/>
            <person name="Zhu J."/>
            <person name="Sinkins S.P."/>
            <person name="Hogenkamp D.G."/>
            <person name="Amedeo P."/>
            <person name="Arensburger P."/>
            <person name="Atkinson P.W."/>
            <person name="Bidwell S."/>
            <person name="Biedler J."/>
            <person name="Birney E."/>
            <person name="Bruggner R.V."/>
            <person name="Costas J."/>
            <person name="Coy M.R."/>
            <person name="Crabtree J."/>
            <person name="Crawford M."/>
            <person name="Debruyn B."/>
            <person name="Decaprio D."/>
            <person name="Eiglmeier K."/>
            <person name="Eisenstadt E."/>
            <person name="El-Dorry H."/>
            <person name="Gelbart W.M."/>
            <person name="Gomes S.L."/>
            <person name="Hammond M."/>
            <person name="Hannick L.I."/>
            <person name="Hogan J.R."/>
            <person name="Holmes M.H."/>
            <person name="Jaffe D."/>
            <person name="Johnston J.S."/>
            <person name="Kennedy R.C."/>
            <person name="Koo H."/>
            <person name="Kravitz S."/>
            <person name="Kriventseva E.V."/>
            <person name="Kulp D."/>
            <person name="Labutti K."/>
            <person name="Lee E."/>
            <person name="Li S."/>
            <person name="Lovin D.D."/>
            <person name="Mao C."/>
            <person name="Mauceli E."/>
            <person name="Menck C.F."/>
            <person name="Miller J.R."/>
            <person name="Montgomery P."/>
            <person name="Mori A."/>
            <person name="Nascimento A.L."/>
            <person name="Naveira H.F."/>
            <person name="Nusbaum C."/>
            <person name="O'leary S."/>
            <person name="Orvis J."/>
            <person name="Pertea M."/>
            <person name="Quesneville H."/>
            <person name="Reidenbach K.R."/>
            <person name="Rogers Y.H."/>
            <person name="Roth C.W."/>
            <person name="Schneider J.R."/>
            <person name="Schatz M."/>
            <person name="Shumway M."/>
            <person name="Stanke M."/>
            <person name="Stinson E.O."/>
            <person name="Tubio J.M."/>
            <person name="Vanzee J.P."/>
            <person name="Verjovski-Almeida S."/>
            <person name="Werner D."/>
            <person name="White O."/>
            <person name="Wyder S."/>
            <person name="Zeng Q."/>
            <person name="Zhao Q."/>
            <person name="Zhao Y."/>
            <person name="Hill C.A."/>
            <person name="Raikhel A.S."/>
            <person name="Soares M.B."/>
            <person name="Knudson D.L."/>
            <person name="Lee N.H."/>
            <person name="Galagan J."/>
            <person name="Salzberg S.L."/>
            <person name="Paulsen I.T."/>
            <person name="Dimopoulos G."/>
            <person name="Collins F.H."/>
            <person name="Birren B."/>
            <person name="Fraser-Liggett C.M."/>
            <person name="Severson D.W."/>
        </authorList>
    </citation>
    <scope>NUCLEOTIDE SEQUENCE [LARGE SCALE GENOMIC DNA]</scope>
    <source>
        <strain evidence="1">Liverpool</strain>
    </source>
</reference>
<reference evidence="1" key="3">
    <citation type="submission" date="2012-09" db="EMBL/GenBank/DDBJ databases">
        <authorList>
            <consortium name="VectorBase"/>
        </authorList>
    </citation>
    <scope>NUCLEOTIDE SEQUENCE</scope>
    <source>
        <strain evidence="1">Liverpool</strain>
    </source>
</reference>
<dbReference type="Proteomes" id="UP000682892">
    <property type="component" value="Chromosome 2"/>
</dbReference>